<dbReference type="RefSeq" id="XP_001430033.1">
    <property type="nucleotide sequence ID" value="XM_001429996.1"/>
</dbReference>
<feature type="repeat" description="ANK" evidence="1">
    <location>
        <begin position="249"/>
        <end position="281"/>
    </location>
</feature>
<keyword evidence="3" id="KW-1185">Reference proteome</keyword>
<proteinExistence type="predicted"/>
<name>A0BVR8_PARTE</name>
<dbReference type="Proteomes" id="UP000000600">
    <property type="component" value="Unassembled WGS sequence"/>
</dbReference>
<keyword evidence="1" id="KW-0040">ANK repeat</keyword>
<dbReference type="AlphaFoldDB" id="A0BVR8"/>
<reference evidence="2 3" key="1">
    <citation type="journal article" date="2006" name="Nature">
        <title>Global trends of whole-genome duplications revealed by the ciliate Paramecium tetraurelia.</title>
        <authorList>
            <consortium name="Genoscope"/>
            <person name="Aury J.-M."/>
            <person name="Jaillon O."/>
            <person name="Duret L."/>
            <person name="Noel B."/>
            <person name="Jubin C."/>
            <person name="Porcel B.M."/>
            <person name="Segurens B."/>
            <person name="Daubin V."/>
            <person name="Anthouard V."/>
            <person name="Aiach N."/>
            <person name="Arnaiz O."/>
            <person name="Billaut A."/>
            <person name="Beisson J."/>
            <person name="Blanc I."/>
            <person name="Bouhouche K."/>
            <person name="Camara F."/>
            <person name="Duharcourt S."/>
            <person name="Guigo R."/>
            <person name="Gogendeau D."/>
            <person name="Katinka M."/>
            <person name="Keller A.-M."/>
            <person name="Kissmehl R."/>
            <person name="Klotz C."/>
            <person name="Koll F."/>
            <person name="Le Moue A."/>
            <person name="Lepere C."/>
            <person name="Malinsky S."/>
            <person name="Nowacki M."/>
            <person name="Nowak J.K."/>
            <person name="Plattner H."/>
            <person name="Poulain J."/>
            <person name="Ruiz F."/>
            <person name="Serrano V."/>
            <person name="Zagulski M."/>
            <person name="Dessen P."/>
            <person name="Betermier M."/>
            <person name="Weissenbach J."/>
            <person name="Scarpelli C."/>
            <person name="Schachter V."/>
            <person name="Sperling L."/>
            <person name="Meyer E."/>
            <person name="Cohen J."/>
            <person name="Wincker P."/>
        </authorList>
    </citation>
    <scope>NUCLEOTIDE SEQUENCE [LARGE SCALE GENOMIC DNA]</scope>
    <source>
        <strain evidence="2 3">Stock d4-2</strain>
    </source>
</reference>
<dbReference type="SUPFAM" id="SSF48403">
    <property type="entry name" value="Ankyrin repeat"/>
    <property type="match status" value="1"/>
</dbReference>
<dbReference type="OMA" id="MYQIHKK"/>
<dbReference type="PROSITE" id="PS50088">
    <property type="entry name" value="ANK_REPEAT"/>
    <property type="match status" value="1"/>
</dbReference>
<sequence>MSNSSLQSSSSLPQIKNKLHVGENLMYQIHKKALQEYLKSGNIDQRIVSMNLLNVSQLNNEELDVLQKSLSAKNQKLEGDAGKILSKFRPKVKSNGLPLYFKKPDYSHEDQELNQLEDHLKIVLKSKLNTCKVFNGTYLVDPSISDLQRTNQKSKQPQQQFIYFPAIKRQPSQANLRDGQQINQKVVNQRLHDSELTLQELRERYKESKLSDFQKYFFQLIDEGDLGELQSLFKQKEITQNILNSPNHKGYYPIHLAIKYKNPLLFKLFQQNGADMGVLTRKKKSIQQLLEIYYNDEIYELINGKKKGKLQL</sequence>
<dbReference type="OrthoDB" id="10254686at2759"/>
<accession>A0BVR8</accession>
<dbReference type="InterPro" id="IPR002110">
    <property type="entry name" value="Ankyrin_rpt"/>
</dbReference>
<dbReference type="EMBL" id="CT868020">
    <property type="protein sequence ID" value="CAK62635.1"/>
    <property type="molecule type" value="Genomic_DNA"/>
</dbReference>
<dbReference type="InterPro" id="IPR036770">
    <property type="entry name" value="Ankyrin_rpt-contain_sf"/>
</dbReference>
<organism evidence="2 3">
    <name type="scientific">Paramecium tetraurelia</name>
    <dbReference type="NCBI Taxonomy" id="5888"/>
    <lineage>
        <taxon>Eukaryota</taxon>
        <taxon>Sar</taxon>
        <taxon>Alveolata</taxon>
        <taxon>Ciliophora</taxon>
        <taxon>Intramacronucleata</taxon>
        <taxon>Oligohymenophorea</taxon>
        <taxon>Peniculida</taxon>
        <taxon>Parameciidae</taxon>
        <taxon>Paramecium</taxon>
    </lineage>
</organism>
<dbReference type="Gene3D" id="1.25.40.20">
    <property type="entry name" value="Ankyrin repeat-containing domain"/>
    <property type="match status" value="1"/>
</dbReference>
<gene>
    <name evidence="2" type="ORF">GSPATT00032487001</name>
</gene>
<dbReference type="GeneID" id="5015817"/>
<protein>
    <submittedName>
        <fullName evidence="2">Uncharacterized protein</fullName>
    </submittedName>
</protein>
<dbReference type="KEGG" id="ptm:GSPATT00032487001"/>
<dbReference type="InParanoid" id="A0BVR8"/>
<evidence type="ECO:0000313" key="2">
    <source>
        <dbReference type="EMBL" id="CAK62635.1"/>
    </source>
</evidence>
<evidence type="ECO:0000256" key="1">
    <source>
        <dbReference type="PROSITE-ProRule" id="PRU00023"/>
    </source>
</evidence>
<dbReference type="HOGENOM" id="CLU_944784_0_0_1"/>
<evidence type="ECO:0000313" key="3">
    <source>
        <dbReference type="Proteomes" id="UP000000600"/>
    </source>
</evidence>